<dbReference type="PROSITE" id="PS51352">
    <property type="entry name" value="THIOREDOXIN_2"/>
    <property type="match status" value="1"/>
</dbReference>
<dbReference type="AlphaFoldDB" id="A0AAE3KA37"/>
<evidence type="ECO:0000313" key="6">
    <source>
        <dbReference type="EMBL" id="MCP1673730.1"/>
    </source>
</evidence>
<dbReference type="PANTHER" id="PTHR12151:SF25">
    <property type="entry name" value="LINALOOL DEHYDRATASE_ISOMERASE DOMAIN-CONTAINING PROTEIN"/>
    <property type="match status" value="1"/>
</dbReference>
<feature type="binding site" evidence="3">
    <location>
        <position position="85"/>
    </location>
    <ligand>
        <name>Cu cation</name>
        <dbReference type="ChEBI" id="CHEBI:23378"/>
    </ligand>
</feature>
<evidence type="ECO:0000313" key="7">
    <source>
        <dbReference type="Proteomes" id="UP001205843"/>
    </source>
</evidence>
<evidence type="ECO:0000256" key="1">
    <source>
        <dbReference type="ARBA" id="ARBA00010996"/>
    </source>
</evidence>
<proteinExistence type="inferred from homology"/>
<comment type="similarity">
    <text evidence="1">Belongs to the SCO1/2 family.</text>
</comment>
<keyword evidence="4" id="KW-1015">Disulfide bond</keyword>
<dbReference type="InterPro" id="IPR003782">
    <property type="entry name" value="SCO1/SenC"/>
</dbReference>
<organism evidence="6 7">
    <name type="scientific">Natronocella acetinitrilica</name>
    <dbReference type="NCBI Taxonomy" id="414046"/>
    <lineage>
        <taxon>Bacteria</taxon>
        <taxon>Pseudomonadati</taxon>
        <taxon>Pseudomonadota</taxon>
        <taxon>Gammaproteobacteria</taxon>
        <taxon>Chromatiales</taxon>
        <taxon>Ectothiorhodospiraceae</taxon>
        <taxon>Natronocella</taxon>
    </lineage>
</organism>
<dbReference type="InterPro" id="IPR036249">
    <property type="entry name" value="Thioredoxin-like_sf"/>
</dbReference>
<feature type="binding site" evidence="3">
    <location>
        <position position="89"/>
    </location>
    <ligand>
        <name>Cu cation</name>
        <dbReference type="ChEBI" id="CHEBI:23378"/>
    </ligand>
</feature>
<dbReference type="FunFam" id="3.40.30.10:FF:000013">
    <property type="entry name" value="Blast:Protein SCO1 homolog, mitochondrial"/>
    <property type="match status" value="1"/>
</dbReference>
<gene>
    <name evidence="6" type="ORF">J2T57_000829</name>
</gene>
<evidence type="ECO:0000256" key="3">
    <source>
        <dbReference type="PIRSR" id="PIRSR603782-1"/>
    </source>
</evidence>
<keyword evidence="7" id="KW-1185">Reference proteome</keyword>
<feature type="binding site" evidence="3">
    <location>
        <position position="178"/>
    </location>
    <ligand>
        <name>Cu cation</name>
        <dbReference type="ChEBI" id="CHEBI:23378"/>
    </ligand>
</feature>
<dbReference type="Gene3D" id="3.40.30.10">
    <property type="entry name" value="Glutaredoxin"/>
    <property type="match status" value="1"/>
</dbReference>
<reference evidence="6" key="1">
    <citation type="submission" date="2022-03" db="EMBL/GenBank/DDBJ databases">
        <title>Genomic Encyclopedia of Type Strains, Phase III (KMG-III): the genomes of soil and plant-associated and newly described type strains.</title>
        <authorList>
            <person name="Whitman W."/>
        </authorList>
    </citation>
    <scope>NUCLEOTIDE SEQUENCE</scope>
    <source>
        <strain evidence="6">ANL 6-2</strain>
    </source>
</reference>
<feature type="disulfide bond" description="Redox-active" evidence="4">
    <location>
        <begin position="85"/>
        <end position="89"/>
    </location>
</feature>
<accession>A0AAE3KA37</accession>
<feature type="domain" description="Thioredoxin" evidence="5">
    <location>
        <begin position="47"/>
        <end position="217"/>
    </location>
</feature>
<sequence length="218" mass="24014">MSDTRSRAPLIVTALAGVIALAAGLWASTTLFAPATLDTDSLHGTYLNGGRDITEFQLIDHHGEPFTRDQLEGGWTLLFFGFTNCPDICPMTMLELGQVRRLLADEGVPDVDRVRGVFVTVDPARDTPERLQQYVPSFDPQFVGVTGALSDIDVLARDLGIVHMRHDEEDDEDYMVDHGSAVLLINPDGRLQALFQAPHRARQISSDMAQILAHHGRI</sequence>
<dbReference type="PANTHER" id="PTHR12151">
    <property type="entry name" value="ELECTRON TRANSPORT PROTIN SCO1/SENC FAMILY MEMBER"/>
    <property type="match status" value="1"/>
</dbReference>
<evidence type="ECO:0000256" key="4">
    <source>
        <dbReference type="PIRSR" id="PIRSR603782-2"/>
    </source>
</evidence>
<evidence type="ECO:0000259" key="5">
    <source>
        <dbReference type="PROSITE" id="PS51352"/>
    </source>
</evidence>
<dbReference type="EMBL" id="JALJXV010000002">
    <property type="protein sequence ID" value="MCP1673730.1"/>
    <property type="molecule type" value="Genomic_DNA"/>
</dbReference>
<dbReference type="Proteomes" id="UP001205843">
    <property type="component" value="Unassembled WGS sequence"/>
</dbReference>
<dbReference type="RefSeq" id="WP_253474657.1">
    <property type="nucleotide sequence ID" value="NZ_JALJXV010000002.1"/>
</dbReference>
<dbReference type="InterPro" id="IPR013766">
    <property type="entry name" value="Thioredoxin_domain"/>
</dbReference>
<dbReference type="Pfam" id="PF02630">
    <property type="entry name" value="SCO1-SenC"/>
    <property type="match status" value="1"/>
</dbReference>
<keyword evidence="2 3" id="KW-0186">Copper</keyword>
<dbReference type="SUPFAM" id="SSF52833">
    <property type="entry name" value="Thioredoxin-like"/>
    <property type="match status" value="1"/>
</dbReference>
<protein>
    <submittedName>
        <fullName evidence="6">Protein SCO1/2</fullName>
    </submittedName>
</protein>
<comment type="caution">
    <text evidence="6">The sequence shown here is derived from an EMBL/GenBank/DDBJ whole genome shotgun (WGS) entry which is preliminary data.</text>
</comment>
<name>A0AAE3KA37_9GAMM</name>
<keyword evidence="3" id="KW-0479">Metal-binding</keyword>
<dbReference type="GO" id="GO:0046872">
    <property type="term" value="F:metal ion binding"/>
    <property type="evidence" value="ECO:0007669"/>
    <property type="project" value="UniProtKB-KW"/>
</dbReference>
<dbReference type="CDD" id="cd02968">
    <property type="entry name" value="SCO"/>
    <property type="match status" value="1"/>
</dbReference>
<evidence type="ECO:0000256" key="2">
    <source>
        <dbReference type="ARBA" id="ARBA00023008"/>
    </source>
</evidence>